<protein>
    <submittedName>
        <fullName evidence="1">14961_t:CDS:1</fullName>
    </submittedName>
</protein>
<sequence>RNELENDDIINDMLSFSSNSCNKYFEILRTNEEDFFLEEIIDNSRNSNILYLMKSSRPGWNTLNGKLKLDYGHTLGFKSKEDWMKKTNLFVEADGINIMNFVKIGLSVGLSRCDNFNFELNSTYQYTECGKVLLGFNKYLEPTEKFTETIEEAINSEDPVNFMRIIEEYGRFIPTEVIFGGRVYFRDVEKLETHSGENTMNGASNLEIGHSKFSNSSGI</sequence>
<name>A0A9W4SKX0_9GLOM</name>
<comment type="caution">
    <text evidence="1">The sequence shown here is derived from an EMBL/GenBank/DDBJ whole genome shotgun (WGS) entry which is preliminary data.</text>
</comment>
<gene>
    <name evidence="1" type="ORF">FWILDA_LOCUS5984</name>
</gene>
<keyword evidence="2" id="KW-1185">Reference proteome</keyword>
<dbReference type="EMBL" id="CAMKVN010001036">
    <property type="protein sequence ID" value="CAI2173235.1"/>
    <property type="molecule type" value="Genomic_DNA"/>
</dbReference>
<feature type="non-terminal residue" evidence="1">
    <location>
        <position position="219"/>
    </location>
</feature>
<proteinExistence type="predicted"/>
<accession>A0A9W4SKX0</accession>
<dbReference type="AlphaFoldDB" id="A0A9W4SKX0"/>
<reference evidence="1" key="1">
    <citation type="submission" date="2022-08" db="EMBL/GenBank/DDBJ databases">
        <authorList>
            <person name="Kallberg Y."/>
            <person name="Tangrot J."/>
            <person name="Rosling A."/>
        </authorList>
    </citation>
    <scope>NUCLEOTIDE SEQUENCE</scope>
    <source>
        <strain evidence="1">Wild A</strain>
    </source>
</reference>
<dbReference type="Proteomes" id="UP001153678">
    <property type="component" value="Unassembled WGS sequence"/>
</dbReference>
<evidence type="ECO:0000313" key="2">
    <source>
        <dbReference type="Proteomes" id="UP001153678"/>
    </source>
</evidence>
<dbReference type="OrthoDB" id="2321334at2759"/>
<organism evidence="1 2">
    <name type="scientific">Funneliformis geosporum</name>
    <dbReference type="NCBI Taxonomy" id="1117311"/>
    <lineage>
        <taxon>Eukaryota</taxon>
        <taxon>Fungi</taxon>
        <taxon>Fungi incertae sedis</taxon>
        <taxon>Mucoromycota</taxon>
        <taxon>Glomeromycotina</taxon>
        <taxon>Glomeromycetes</taxon>
        <taxon>Glomerales</taxon>
        <taxon>Glomeraceae</taxon>
        <taxon>Funneliformis</taxon>
    </lineage>
</organism>
<evidence type="ECO:0000313" key="1">
    <source>
        <dbReference type="EMBL" id="CAI2173235.1"/>
    </source>
</evidence>